<evidence type="ECO:0000259" key="2">
    <source>
        <dbReference type="Pfam" id="PF12920"/>
    </source>
</evidence>
<keyword evidence="4" id="KW-1185">Reference proteome</keyword>
<dbReference type="EMBL" id="CACSIO010000034">
    <property type="protein sequence ID" value="CAA0119374.1"/>
    <property type="molecule type" value="Genomic_DNA"/>
</dbReference>
<reference evidence="3 4" key="1">
    <citation type="submission" date="2019-11" db="EMBL/GenBank/DDBJ databases">
        <authorList>
            <person name="Holert J."/>
        </authorList>
    </citation>
    <scope>NUCLEOTIDE SEQUENCE [LARGE SCALE GENOMIC DNA]</scope>
    <source>
        <strain evidence="3">SB11_3</strain>
    </source>
</reference>
<feature type="region of interest" description="Disordered" evidence="1">
    <location>
        <begin position="5207"/>
        <end position="5227"/>
    </location>
</feature>
<dbReference type="Proteomes" id="UP000441399">
    <property type="component" value="Unassembled WGS sequence"/>
</dbReference>
<accession>A0A5S9QMJ4</accession>
<sequence>MDLFQHLDLLRSQLSNSIVESCHGFLRIRSRSRLSDTCVLIAHGESTGQPVQLPTSFTALHFAAPEGHRLLGQMGAAVSLQTPLAAPYNENTVDELALSPLSVADLLSLSSSLADSCDVIIPTQTQRLSALLIRLADDFQGALSIYCCRSGSDTSPVFVDPKHDPSQALMAFGTTSGGVPTSVDTGNIAPGSEAYTHYVASYLSELADDVATAQNPKLNTVDLGWIKQSTNLRAFADGRIQHFAEEISAGRQLGYFDKSLVTRLASFRQGIESILGHPLRLGVDTESAPAKVPGHDLIQDRLSLENALTRVEAFVGSLSPEQQNQSHAFSSSDLAAIEQLKSDIDSQTLPLSKASPEAFQYLRQADALAAGLSESTAGLTAAQQQSVSDWNSALTPGLTLASLQDKGAQVVLEGEPIARDSGDTNGFSHVYATNVKGLYIGYNDSPDEAKASVAQINQALDVSNPDHNNFATQLYGAASLSALNDDGLGAHYGSAKGARGFVFGQGDAADAGVTAVHQDVDGGLRTLVSAATDSSHTGTQGIADTYSALAKVISQSSFATVETAADGSVTAGSGFAANIDDTHTLRWTATENQAAATGVGYLGPDPDTIGEPQAIGQMSANSYLAANKEPARYSSDGDQLASSFYNATAIDSSVKSSNLPKALGSFADYQEAATYLNQVAGAFNEIEQVSTLRDTPSVYDRTALSKAGKRQLRGLLTTTPDGYESEYSNGGAANPNAPDPSALGSNQKLMDAIAIVATESAASPDDGIQAAAKLTAVLDASVERKYAGLDVTRIKNGVMSRIQKIYGEESSDSKGPIATQFKTALVHASTDGLYAQDFGLSGLNLPEGGLVSQPYQDKVGLLNLAETLGEDTSGIAAIKQVGAADYARVINNFLVSTSAADNATDHTSDNPTDNEPAKRFGFDPSVQLSKALTSTVHTLLDEGGSPSHFLQGVIDASQNPELDPNARLGLQQATAVIRGLSDADEINGQALNLSAEQRQQLVEGLGEFTPKITLNNAVVADGSITYVGTQGIEVAHGTLPVLGLGGTVEGYQRLTLQNGDVAYVSTDDQRPSFTVKDAFNQRIHAAVSNDDSVTPADVTYSFQYLSAQAEQPGSGITQEDVFQQVGEKLQRLAAGSGAKNPDASSHAAYSTLLGLSEDALLEYQTSHSPAQLQRALQSFGPDLTSDSLKQFAASTHWLSGDDVGADPKQIKTSFDYFHSHLGEPDEDIASGRFGFDDFAKLIVTKLKALEAAANAPISINPSEAEARGASSASIGREINGDIAAKVKAQVAFQTLLQETKSYASQLADDNPAALDGLFLAVGRRFKDDSPFSGKVKSAIDYTPEILIPGRFKLVDSAVNVGEFNAAVSPESAGIFKTFVAAFAGTEQSQKQVLRLVNYSRDDVRPPFGQAGDYYTALKEVVSASNIISDDAIHQALPASGKTPPLVLEQPFDQQSFVARLNNAATVALTSYAEKGIDASAFVEGLSAFAEGSNTGSNTGSTPQSTAGEDQPRLKSILKTHVGSAQDSPVGSEQPVLSNRGLLGIFEHVTAIDGKPLIIDPGLRAHIAAQRAAEGPDTTVTGPTITDLYAQGPGNPLYEEGVAFNTADGTTATGIPLVHGDLSAPGYTRFTLTGGDQLYVNNADEAQSFRLTANVSNEIQWLTSDSSDAGDSGLVSKSLAYHNALVAEGSETPQQLDDVLINKVATLANADAFAEGGYRWVVNALTKREHTLADTDPSQAIALQQRLKAQLHSPDEFIAKTARGDAAITEALNNALPELDAQHTAKQGALAVFAHALGVSDDEINGLDANREGYAQVIATAKDQAQTPDGFTLVEPTEQETAALSASFDKRLAAAFSDSYRDLVNNAADVDAPAGAQADYLGQKIGRADFFAEPTLASDLDYVTGIDGKPLTLSSDIRSRLAALLDDPANSHTGEVAASVTVGNNGQVEWLDSNNQTLDPRSFEAVRFDGSAQGYEQWQFGNGEVRYQATASHAPDFILGKQAQQTLGWLQSDDTRAGGYEVEQSVRVAQALAQEQGPVAVDAFHQDVIHKFNVLDTAGATHSEAYDALLHNIGVGQLDSVNVNAPVHEQYQGQLGEQLPLIDPRGNLVGYEAQRTPTGTVFQGEDGQYSHAALANGDQVFFRRAGFGDQNDSGFIVKKAAWDTIAWLSNDAPADSPQQVADAVHYAQNLSHDRQARFSQGDLAALVNSKLARIADSSKASFSEQSTNDLLNAVGAKEATAFTIQGNQLALSDSARENLSDQGIPAISVVGDTPGYHRLALSDGRDLYVSSDAGHPSFTVEQHIANVLRYFQDDDVSLPPDGVQAALRYANAYAEANPQRLSGAQLNEAIRQKLASFGNATDSPSFQTLVDGSGLVQVSGTSVDNGALLGTEAEREHDTRFSQLPVLDGKGDAQGFRDITLDNGDHLYLSDSESTSSFVLKKSAYEEVTWLQSSTGDLVDSDTVAASYRYSLGLVESGKQTLSEFHALVKGKLQSLGDRSSPGYDFLKTASATEDVANITVDASGVHYLSKNRDILTSDTIPRLDANGDATGYSRYALGNGETLFLADDDSGKSFALTGGLFDAIQWLKSDNTTASADVVARSSAYFKGLAAQGGAFTDIDYQQLVDNKLQQFSTADTTRAASESFEALLKDNAINSAESLTVGGDGQPQFTSADGRTLSTDSLPSFTTNGAVTGDVHYKTTTLVDGSILYSRESGVNAADNVGPKHFVLSESVHNAVSWLGGDKTTASAGDIQASVEYAKSQATTSSARVALVQLLGDKLQAVAEGQSSTSTTFKTLASESQAVITSFNESQQGSATQLYDQLKTQFDVADNAEVFDAAFPEVAVSSAVTTISRTVSGLQQTGNTTVALLGQLLGDSDLRESRSTDSAGLSNMELFKKLSSSNFEKGIGSVLSSDGLGTFHDYLQVLGKTVAQEATYGDRIKQIQHILTGDQVDGALSPSQQLSAIKAALPEADSHFTPEVAKQVRGLRESVTTQSKETSESLLSDISDIQAKYQATEHLQTQADSSASDLAGNRANTFAHIAEVAARALPEGIDLPVPDRPVASITGTQNPITRRDFEQAIDSTDAQGGDRSLLVLHARQLGARLESSVAKLVADNNLNPDDVPVLSTLRANVPKPSTSLKGEALDLKTTYDVDFYNPTTQKLTVVSTTDSTLSEVRTFLDDNTNIALGHVPKVGEASADKPSGQTRSLRDLLKTAGSGDKDDTDVAGANTLNAAFSVQALIGFIERKKVEKVTGDPSLAKALRAHEDLNAARIVYGTVLDAAHVASAFKTLYKQSTRVGSAVAESETEAGEAAASSAGTVFSTAGQIGVGGIDLLFSAASTGLDIYELTKAKTDTEKATIGTQLAFDAAGTVIGATSLGLGIASAAGVTAAGVAGAALGGVGVIFAGLGVGIAALVDAYGQVLDQAEQLGKYFSAVEKTYKNNGFTYNSKTNTLTTAGEGAVDEVNFRTGKVTYGNTKLQSIDRTKNDKAATRNIIWWGGVPEDDTNPRDDFTAYAGLGYGQHVNISHPDATTIVAPVVPHSRFYDYTYNSDPGSTTQHKTGFDVLRHFEKTENFDFDFYASPTEWILQTGKQKFYNTTIKIVLDDKARAVVVPKIPDSYKGYVSHHIQGDGANYVVAVGDHDRITLDSDAGKRSTWVISTNDLTDSNISLNSHIVYVGDAQVQVNDRYRSSVLIDDKQGDTFSANFSDGKALAVVINGKNFKTHAALVAHIDSLRHQNRLGTQIKITNYQGPQGVKLDAAIYDVAGSQFITGSLVSSGASLLRVIQTNSPTDLLASSGSGDHVALFSQNHQLVAYDLKTRQITAHMQLPQFVGDLGSGSGARLVGVDNTHGLHLIYQGAWKGSSTITYQFDYNNTLGRFELDSIYNDDALYKTLKNGQPADLHDISERLSSPVALASIVSVTDNKSPSAYIRGADGEVIKPTIDDGTFVTDHVYRLNGNPGTISQALNAVKDPGRVVGEGAFRLNDGQTLDFHDSPGSGNKYHDLWSFFEGKATGEWYHKNLPEQADDNLVHELSGRIYLEKGTHKFSFRHDDGLKFSVGGKTLINDSNYDHGKWSKYYDFTAATSGYYDIAGVYTQAGGAAGLTVHIDDKALTVEPPQLELLKQAVELPGQLLNAPGAYFNDRVSVLASPPTSVDEALTAVATGKGVVDAGDYQLSKLDFSQSNPHDDGLTSFFGNNAKRKDGDLYLGAHADINVLHQISGRLFLKAGTHKFTVRHDDGLRLQVGDQTLINSNSWDKKTPQVVTYTQAKDGYVTLGAAYYQDAGAATFKVAIDGTTVDTKTFSYQPDRDATNLIKNGSFEQFKAIAGDALEGEAPGWTSDLASWVDPSKHVVVEHEGNSTSGPAKDGNRILDIEFDTVSQTFDTIPGKTYQLSFSQAPSDTNYVASPGHGVKVLWNGKVVETTKLNTFGGWGYYPGQKGWWQNYHYSLKATSNKTTLGFSGASNQIDAVSVRDDSVQTTHDTALKRPLVYLDKQSHVLYVQSGDINDKAKRITLGAESLASQHVDSSYYLANGNLVAKASDGNIWQINPSGAATLQILGSGWLSTHHDWDASVSTLLGKNPPEYIAASFAGADNKPAHALYNTANKSWLFYPPGEQRAQLVGLSSTQQSGWFYDSNTKTLFSGALQTSKSLGSVVVAGSLSNADTKTHTLLSGYSLSKFVHGTSGFSAQTSDGLEIDFTTQGALLTGLSAAWVSTHGNKLPANLGKLLKSADGVSVFDSKGRTQGWVAGKSGKYFALPSAAGGASFIGVSNDGSEAYATEQGSDGTDTLYALSSGGSAKADRLFSDSYIAKLGGDNPSLLVQLNHGSEVSRLPSLAGVTQITVAAASGDQIDLSADALAQYHSVHIDFSALTSAAKSTSLTLSGDVITADTVVTESSGDLTLFNAKTKRLIVLDGANTAGAKEVSLHIGDLPKTTLAALNHYVAKQGVNIGSNQLQGEVWAIGRAPTSIADAQGLIAKKTGTDYTIHKLAFNDVRNAKGELTGDNLGTFFGTNATLKSASGAVTLKSVDTDLIHRITGNIYLSAGDHQLSIQHDDGLQLSLGGQQLVNKVGWDGDKPETANFHAAKAGFYPLHALYYQAGGAARFDVKVDGKTLSSEGGAEGVKGVPLSSVYAELTLSHNSEQHLPAKGAVDQLLAAVGNKTLGSQLAEHKSIASVDADKQHPIDTLVQAIAGFKPRSDVQLHKRDLNGNDPTGGLAVDPNKP</sequence>
<proteinExistence type="predicted"/>
<evidence type="ECO:0000256" key="1">
    <source>
        <dbReference type="SAM" id="MobiDB-lite"/>
    </source>
</evidence>
<evidence type="ECO:0000313" key="3">
    <source>
        <dbReference type="EMBL" id="CAA0119374.1"/>
    </source>
</evidence>
<name>A0A5S9QMJ4_9GAMM</name>
<feature type="region of interest" description="Disordered" evidence="1">
    <location>
        <begin position="718"/>
        <end position="744"/>
    </location>
</feature>
<dbReference type="Pfam" id="PF12920">
    <property type="entry name" value="TcdA_TcdB_pore"/>
    <property type="match status" value="1"/>
</dbReference>
<gene>
    <name evidence="3" type="ORF">OPDIPICF_02262</name>
</gene>
<organism evidence="3 4">
    <name type="scientific">BD1-7 clade bacterium</name>
    <dbReference type="NCBI Taxonomy" id="2029982"/>
    <lineage>
        <taxon>Bacteria</taxon>
        <taxon>Pseudomonadati</taxon>
        <taxon>Pseudomonadota</taxon>
        <taxon>Gammaproteobacteria</taxon>
        <taxon>Cellvibrionales</taxon>
        <taxon>Spongiibacteraceae</taxon>
        <taxon>BD1-7 clade</taxon>
    </lineage>
</organism>
<dbReference type="OrthoDB" id="4269629at2"/>
<evidence type="ECO:0000313" key="4">
    <source>
        <dbReference type="Proteomes" id="UP000441399"/>
    </source>
</evidence>
<protein>
    <recommendedName>
        <fullName evidence="2">TcdA/TcdB toxin pore forming domain-containing protein</fullName>
    </recommendedName>
</protein>
<dbReference type="Gene3D" id="2.60.120.260">
    <property type="entry name" value="Galactose-binding domain-like"/>
    <property type="match status" value="1"/>
</dbReference>
<dbReference type="InterPro" id="IPR024769">
    <property type="entry name" value="TcdA/TcdB_pore_forming"/>
</dbReference>
<feature type="domain" description="TcdA/TcdB toxin pore forming" evidence="2">
    <location>
        <begin position="3150"/>
        <end position="3768"/>
    </location>
</feature>